<evidence type="ECO:0000259" key="2">
    <source>
        <dbReference type="Pfam" id="PF07589"/>
    </source>
</evidence>
<evidence type="ECO:0000313" key="4">
    <source>
        <dbReference type="Proteomes" id="UP000183898"/>
    </source>
</evidence>
<dbReference type="InterPro" id="IPR013424">
    <property type="entry name" value="Ice-binding_C"/>
</dbReference>
<protein>
    <submittedName>
        <fullName evidence="3">PEP-CTERM protein-sorting domain-containing protein</fullName>
    </submittedName>
</protein>
<dbReference type="NCBIfam" id="NF038127">
    <property type="entry name" value="FDP_fam"/>
    <property type="match status" value="1"/>
</dbReference>
<evidence type="ECO:0000256" key="1">
    <source>
        <dbReference type="SAM" id="SignalP"/>
    </source>
</evidence>
<proteinExistence type="predicted"/>
<name>A0A1H8ASE8_9PROT</name>
<organism evidence="3 4">
    <name type="scientific">Nitrosospira multiformis</name>
    <dbReference type="NCBI Taxonomy" id="1231"/>
    <lineage>
        <taxon>Bacteria</taxon>
        <taxon>Pseudomonadati</taxon>
        <taxon>Pseudomonadota</taxon>
        <taxon>Betaproteobacteria</taxon>
        <taxon>Nitrosomonadales</taxon>
        <taxon>Nitrosomonadaceae</taxon>
        <taxon>Nitrosospira</taxon>
    </lineage>
</organism>
<accession>A0A1H8ASE8</accession>
<dbReference type="EMBL" id="FOCT01000001">
    <property type="protein sequence ID" value="SEM73635.1"/>
    <property type="molecule type" value="Genomic_DNA"/>
</dbReference>
<evidence type="ECO:0000313" key="3">
    <source>
        <dbReference type="EMBL" id="SEM73635.1"/>
    </source>
</evidence>
<keyword evidence="1" id="KW-0732">Signal</keyword>
<feature type="chain" id="PRO_5010231208" evidence="1">
    <location>
        <begin position="29"/>
        <end position="202"/>
    </location>
</feature>
<dbReference type="Gene3D" id="2.60.120.380">
    <property type="match status" value="1"/>
</dbReference>
<dbReference type="AlphaFoldDB" id="A0A1H8ASE8"/>
<dbReference type="NCBIfam" id="TIGR02595">
    <property type="entry name" value="PEP_CTERM"/>
    <property type="match status" value="1"/>
</dbReference>
<dbReference type="SUPFAM" id="SSF89260">
    <property type="entry name" value="Collagen-binding domain"/>
    <property type="match status" value="1"/>
</dbReference>
<reference evidence="3 4" key="1">
    <citation type="submission" date="2016-10" db="EMBL/GenBank/DDBJ databases">
        <authorList>
            <person name="de Groot N.N."/>
        </authorList>
    </citation>
    <scope>NUCLEOTIDE SEQUENCE [LARGE SCALE GENOMIC DNA]</scope>
    <source>
        <strain evidence="3 4">Nl18</strain>
    </source>
</reference>
<sequence length="202" mass="21947">MRSASVFVKCLAGLAAAVSLMVVYPVEAVPYFEVGDAGTTADTANYVFWDTDTIFGAIHVNDGADVYGFEWAGGFFMANTHGSNFDTMLSLFDESGGLLLFNDDFGSKFSQLSSELDPGNYFLGVTYYSNNWEGDMTSYWTHGSEGSYQIQKTVSMPIPQDLPQEGDPANVPEPASFALVAIGLAGILLQRRRKYLPKVPTA</sequence>
<feature type="domain" description="Ice-binding protein C-terminal" evidence="2">
    <location>
        <begin position="171"/>
        <end position="192"/>
    </location>
</feature>
<dbReference type="Proteomes" id="UP000183898">
    <property type="component" value="Unassembled WGS sequence"/>
</dbReference>
<gene>
    <name evidence="3" type="ORF">SAMN05216404_10115</name>
</gene>
<feature type="signal peptide" evidence="1">
    <location>
        <begin position="1"/>
        <end position="28"/>
    </location>
</feature>
<dbReference type="Pfam" id="PF07589">
    <property type="entry name" value="PEP-CTERM"/>
    <property type="match status" value="1"/>
</dbReference>